<evidence type="ECO:0000256" key="2">
    <source>
        <dbReference type="ARBA" id="ARBA00007193"/>
    </source>
</evidence>
<evidence type="ECO:0000256" key="9">
    <source>
        <dbReference type="ARBA" id="ARBA00023136"/>
    </source>
</evidence>
<keyword evidence="8 12" id="KW-0406">Ion transport</keyword>
<dbReference type="Proteomes" id="UP001497472">
    <property type="component" value="Unassembled WGS sequence"/>
</dbReference>
<keyword evidence="7" id="KW-0915">Sodium</keyword>
<evidence type="ECO:0000256" key="11">
    <source>
        <dbReference type="ARBA" id="ARBA00023303"/>
    </source>
</evidence>
<evidence type="ECO:0000313" key="15">
    <source>
        <dbReference type="Proteomes" id="UP001497472"/>
    </source>
</evidence>
<protein>
    <submittedName>
        <fullName evidence="14">Uncharacterized protein</fullName>
    </submittedName>
</protein>
<evidence type="ECO:0000256" key="5">
    <source>
        <dbReference type="ARBA" id="ARBA00022692"/>
    </source>
</evidence>
<keyword evidence="10 12" id="KW-0739">Sodium transport</keyword>
<accession>A0AAV1JWG0</accession>
<dbReference type="Gene3D" id="2.60.470.10">
    <property type="entry name" value="Acid-sensing ion channels like domains"/>
    <property type="match status" value="1"/>
</dbReference>
<name>A0AAV1JWG0_9NEOP</name>
<dbReference type="GO" id="GO:0005886">
    <property type="term" value="C:plasma membrane"/>
    <property type="evidence" value="ECO:0007669"/>
    <property type="project" value="TreeGrafter"/>
</dbReference>
<evidence type="ECO:0000256" key="3">
    <source>
        <dbReference type="ARBA" id="ARBA00022448"/>
    </source>
</evidence>
<dbReference type="AlphaFoldDB" id="A0AAV1JWG0"/>
<evidence type="ECO:0000256" key="4">
    <source>
        <dbReference type="ARBA" id="ARBA00022461"/>
    </source>
</evidence>
<evidence type="ECO:0000256" key="12">
    <source>
        <dbReference type="RuleBase" id="RU000679"/>
    </source>
</evidence>
<comment type="similarity">
    <text evidence="2 12">Belongs to the amiloride-sensitive sodium channel (TC 1.A.6) family.</text>
</comment>
<evidence type="ECO:0000256" key="6">
    <source>
        <dbReference type="ARBA" id="ARBA00022989"/>
    </source>
</evidence>
<dbReference type="InterPro" id="IPR001873">
    <property type="entry name" value="ENaC"/>
</dbReference>
<evidence type="ECO:0000256" key="7">
    <source>
        <dbReference type="ARBA" id="ARBA00023053"/>
    </source>
</evidence>
<organism evidence="14 15">
    <name type="scientific">Leptosia nina</name>
    <dbReference type="NCBI Taxonomy" id="320188"/>
    <lineage>
        <taxon>Eukaryota</taxon>
        <taxon>Metazoa</taxon>
        <taxon>Ecdysozoa</taxon>
        <taxon>Arthropoda</taxon>
        <taxon>Hexapoda</taxon>
        <taxon>Insecta</taxon>
        <taxon>Pterygota</taxon>
        <taxon>Neoptera</taxon>
        <taxon>Endopterygota</taxon>
        <taxon>Lepidoptera</taxon>
        <taxon>Glossata</taxon>
        <taxon>Ditrysia</taxon>
        <taxon>Papilionoidea</taxon>
        <taxon>Pieridae</taxon>
        <taxon>Pierinae</taxon>
        <taxon>Leptosia</taxon>
    </lineage>
</organism>
<keyword evidence="11 12" id="KW-0407">Ion channel</keyword>
<reference evidence="14 15" key="1">
    <citation type="submission" date="2023-11" db="EMBL/GenBank/DDBJ databases">
        <authorList>
            <person name="Okamura Y."/>
        </authorList>
    </citation>
    <scope>NUCLEOTIDE SEQUENCE [LARGE SCALE GENOMIC DNA]</scope>
</reference>
<comment type="caution">
    <text evidence="14">The sequence shown here is derived from an EMBL/GenBank/DDBJ whole genome shotgun (WGS) entry which is preliminary data.</text>
</comment>
<dbReference type="Pfam" id="PF00858">
    <property type="entry name" value="ASC"/>
    <property type="match status" value="1"/>
</dbReference>
<comment type="subcellular location">
    <subcellularLocation>
        <location evidence="1">Membrane</location>
        <topology evidence="1">Multi-pass membrane protein</topology>
    </subcellularLocation>
</comment>
<gene>
    <name evidence="14" type="ORF">LNINA_LOCUS11780</name>
</gene>
<keyword evidence="15" id="KW-1185">Reference proteome</keyword>
<dbReference type="PANTHER" id="PTHR11690:SF237">
    <property type="entry name" value="PICKPOCKET 16-RELATED"/>
    <property type="match status" value="1"/>
</dbReference>
<dbReference type="EMBL" id="CAVLEF010000163">
    <property type="protein sequence ID" value="CAK1552750.1"/>
    <property type="molecule type" value="Genomic_DNA"/>
</dbReference>
<evidence type="ECO:0000256" key="10">
    <source>
        <dbReference type="ARBA" id="ARBA00023201"/>
    </source>
</evidence>
<evidence type="ECO:0000256" key="1">
    <source>
        <dbReference type="ARBA" id="ARBA00004141"/>
    </source>
</evidence>
<dbReference type="PANTHER" id="PTHR11690">
    <property type="entry name" value="AMILORIDE-SENSITIVE SODIUM CHANNEL-RELATED"/>
    <property type="match status" value="1"/>
</dbReference>
<proteinExistence type="inferred from homology"/>
<evidence type="ECO:0000313" key="14">
    <source>
        <dbReference type="EMBL" id="CAK1552750.1"/>
    </source>
</evidence>
<dbReference type="GO" id="GO:0015280">
    <property type="term" value="F:ligand-gated sodium channel activity"/>
    <property type="evidence" value="ECO:0007669"/>
    <property type="project" value="TreeGrafter"/>
</dbReference>
<evidence type="ECO:0000256" key="13">
    <source>
        <dbReference type="SAM" id="Phobius"/>
    </source>
</evidence>
<keyword evidence="4 12" id="KW-0894">Sodium channel</keyword>
<evidence type="ECO:0000256" key="8">
    <source>
        <dbReference type="ARBA" id="ARBA00023065"/>
    </source>
</evidence>
<feature type="transmembrane region" description="Helical" evidence="13">
    <location>
        <begin position="37"/>
        <end position="57"/>
    </location>
</feature>
<keyword evidence="3 12" id="KW-0813">Transport</keyword>
<sequence length="411" mass="47506">MCCRGVTGILRAKFTAFCKQCTLHGFCYLSVGVHRTVWGFVIVASLCLCATLGAMIWNKFVEDPTFTVVESAHYPTENIPFAAVAVCDAHIYGPATSNVSNILTLRGFNTTQIQNFYSSFTRIKSKKYSPEAHVLQIHSVLEDLGFTYYDLTHQFRKPCEELIKECSWREMPLNCTMMFREVFTYYGHCCQFDMEYFKKFAENETNLTAGVDKSEALDIIVDSKRVLPNGAVQNGYVELFVFDQNHRLTFLDGPINLTPATYFDVTVELWVIEASSDVRRLSLRSRKCFLDSDEVNIDSYQSCISRWVMKEIVAKCRCLPFDYGDKVQGAIRSILTERECYQKCDYVQYETEVEYTRPQRRRGVESRNTENRGLSRVAVHYANNICIKYRREVLYTWDQMLGQCRPLKSSR</sequence>
<keyword evidence="9 13" id="KW-0472">Membrane</keyword>
<keyword evidence="5 12" id="KW-0812">Transmembrane</keyword>
<keyword evidence="6 13" id="KW-1133">Transmembrane helix</keyword>